<dbReference type="Proteomes" id="UP000537161">
    <property type="component" value="Unassembled WGS sequence"/>
</dbReference>
<dbReference type="EMBL" id="JACIJH010000009">
    <property type="protein sequence ID" value="MBB5707344.1"/>
    <property type="molecule type" value="Genomic_DNA"/>
</dbReference>
<evidence type="ECO:0000313" key="2">
    <source>
        <dbReference type="Proteomes" id="UP000537161"/>
    </source>
</evidence>
<keyword evidence="2" id="KW-1185">Reference proteome</keyword>
<dbReference type="GO" id="GO:0009307">
    <property type="term" value="P:DNA restriction-modification system"/>
    <property type="evidence" value="ECO:0007669"/>
    <property type="project" value="InterPro"/>
</dbReference>
<dbReference type="RefSeq" id="WP_221235171.1">
    <property type="nucleotide sequence ID" value="NZ_JACIJH010000009.1"/>
</dbReference>
<dbReference type="GO" id="GO:0003677">
    <property type="term" value="F:DNA binding"/>
    <property type="evidence" value="ECO:0007669"/>
    <property type="project" value="InterPro"/>
</dbReference>
<reference evidence="1 2" key="1">
    <citation type="submission" date="2020-08" db="EMBL/GenBank/DDBJ databases">
        <title>Genomic Encyclopedia of Type Strains, Phase IV (KMG-IV): sequencing the most valuable type-strain genomes for metagenomic binning, comparative biology and taxonomic classification.</title>
        <authorList>
            <person name="Goeker M."/>
        </authorList>
    </citation>
    <scope>NUCLEOTIDE SEQUENCE [LARGE SCALE GENOMIC DNA]</scope>
    <source>
        <strain evidence="1 2">DSM 27163</strain>
    </source>
</reference>
<dbReference type="GO" id="GO:0009036">
    <property type="term" value="F:type II site-specific deoxyribonuclease activity"/>
    <property type="evidence" value="ECO:0007669"/>
    <property type="project" value="InterPro"/>
</dbReference>
<proteinExistence type="predicted"/>
<protein>
    <recommendedName>
        <fullName evidence="3">Restriction endonuclease</fullName>
    </recommendedName>
</protein>
<gene>
    <name evidence="1" type="ORF">FHR21_002710</name>
</gene>
<dbReference type="InterPro" id="IPR019072">
    <property type="entry name" value="Restrct_endonuc_II_XamI"/>
</dbReference>
<evidence type="ECO:0008006" key="3">
    <source>
        <dbReference type="Google" id="ProtNLM"/>
    </source>
</evidence>
<comment type="caution">
    <text evidence="1">The sequence shown here is derived from an EMBL/GenBank/DDBJ whole genome shotgun (WGS) entry which is preliminary data.</text>
</comment>
<accession>A0A7W9B7N6</accession>
<dbReference type="AlphaFoldDB" id="A0A7W9B7N6"/>
<sequence>MIDPPVWEDAQLESDLHEAKTAFSKERLEEPLEDYLDAFDEYQSYVEEILEATVDLSQIEQVALDVLGDARLLEAFRYLAGPPISQDDLKVLAEASSLTLASLQASPELVQRLIAVVRQVLDRRRFAWVVEEREPTEAERNAAVMASAALMAASRAQTKRRTLGKETQEGLVKQALRDLGFVEVPSRKIPNISLAPEPGQFCGESMLGNRKADIVLRLWDHRAMPIECKVSNSSTNSVKRLNNDAAVKATSWKTDFGLRQVVPSAVLSGVYKLHNLKDAQERGLTIFWAHNLQALTDWIIQTKN</sequence>
<evidence type="ECO:0000313" key="1">
    <source>
        <dbReference type="EMBL" id="MBB5707344.1"/>
    </source>
</evidence>
<dbReference type="Pfam" id="PF09572">
    <property type="entry name" value="RE_XamI"/>
    <property type="match status" value="1"/>
</dbReference>
<name>A0A7W9B7N6_9SPHN</name>
<organism evidence="1 2">
    <name type="scientific">Sphingopyxis panaciterrulae</name>
    <dbReference type="NCBI Taxonomy" id="462372"/>
    <lineage>
        <taxon>Bacteria</taxon>
        <taxon>Pseudomonadati</taxon>
        <taxon>Pseudomonadota</taxon>
        <taxon>Alphaproteobacteria</taxon>
        <taxon>Sphingomonadales</taxon>
        <taxon>Sphingomonadaceae</taxon>
        <taxon>Sphingopyxis</taxon>
    </lineage>
</organism>